<evidence type="ECO:0000256" key="8">
    <source>
        <dbReference type="ARBA" id="ARBA00068328"/>
    </source>
</evidence>
<dbReference type="GO" id="GO:0044183">
    <property type="term" value="F:protein folding chaperone"/>
    <property type="evidence" value="ECO:0007669"/>
    <property type="project" value="Ensembl"/>
</dbReference>
<dbReference type="SUPFAM" id="SSF54277">
    <property type="entry name" value="CAD &amp; PB1 domains"/>
    <property type="match status" value="1"/>
</dbReference>
<dbReference type="AlphaFoldDB" id="A0A4X2MC84"/>
<accession>A0A4X2MC84</accession>
<dbReference type="InterPro" id="IPR003508">
    <property type="entry name" value="CIDE-N_dom"/>
</dbReference>
<comment type="subunit">
    <text evidence="7">Heterodimer of DFFA and DFFB.</text>
</comment>
<dbReference type="GO" id="GO:0005829">
    <property type="term" value="C:cytosol"/>
    <property type="evidence" value="ECO:0007669"/>
    <property type="project" value="Ensembl"/>
</dbReference>
<sequence length="318" mass="35425">MEVSEETTGALKPCLLRRNRNREHHGVAAASLEELKSKACDILAIDKSLEPITLVLAEDGTIVDDEDYFLCLPDNTKFVALTCNETWKYSNTDGGTAWVSQESFDGKDELDSSSERCRWKNLARQLKGDLSSIILLAEEDLQVLIDVPCSDLAQELSQSPLRTQDLQNTLQQVLDHREEARQSRQLLQLYLQALEKEGSILSKQAEPEAALDKGMDEMDTGVAGYITLSSHVLMVLKEKSSPELSLSSQDLELVTKEHPEALARALSWDPETAEAVQRACQQQLTLRLQQVQSLNALHSISARKNSLTEEPVSPKRAK</sequence>
<dbReference type="InterPro" id="IPR015121">
    <property type="entry name" value="DNA_fragmentation_mid_dom"/>
</dbReference>
<dbReference type="GO" id="GO:1900118">
    <property type="term" value="P:negative regulation of execution phase of apoptosis"/>
    <property type="evidence" value="ECO:0007669"/>
    <property type="project" value="Ensembl"/>
</dbReference>
<dbReference type="GO" id="GO:0005886">
    <property type="term" value="C:plasma membrane"/>
    <property type="evidence" value="ECO:0007669"/>
    <property type="project" value="Ensembl"/>
</dbReference>
<evidence type="ECO:0000256" key="3">
    <source>
        <dbReference type="ARBA" id="ARBA00022553"/>
    </source>
</evidence>
<dbReference type="FunFam" id="1.10.1490.10:FF:000001">
    <property type="entry name" value="DNA fragmentation factor subunit alpha"/>
    <property type="match status" value="1"/>
</dbReference>
<dbReference type="GO" id="GO:0060703">
    <property type="term" value="F:deoxyribonuclease inhibitor activity"/>
    <property type="evidence" value="ECO:0007669"/>
    <property type="project" value="Ensembl"/>
</dbReference>
<dbReference type="Pfam" id="PF02017">
    <property type="entry name" value="CIDE-N"/>
    <property type="match status" value="1"/>
</dbReference>
<dbReference type="FunFam" id="1.10.1490.10:FF:000002">
    <property type="entry name" value="DNA fragmentation factor subunit alpha"/>
    <property type="match status" value="1"/>
</dbReference>
<dbReference type="Gene3D" id="3.10.20.10">
    <property type="match status" value="1"/>
</dbReference>
<reference evidence="14" key="3">
    <citation type="submission" date="2025-09" db="UniProtKB">
        <authorList>
            <consortium name="Ensembl"/>
        </authorList>
    </citation>
    <scope>IDENTIFICATION</scope>
</reference>
<dbReference type="GO" id="GO:0032991">
    <property type="term" value="C:protein-containing complex"/>
    <property type="evidence" value="ECO:0007669"/>
    <property type="project" value="Ensembl"/>
</dbReference>
<evidence type="ECO:0000313" key="14">
    <source>
        <dbReference type="Ensembl" id="ENSVURP00010031472.1"/>
    </source>
</evidence>
<reference evidence="15" key="1">
    <citation type="submission" date="2018-12" db="EMBL/GenBank/DDBJ databases">
        <authorList>
            <person name="Yazar S."/>
        </authorList>
    </citation>
    <scope>NUCLEOTIDE SEQUENCE [LARGE SCALE GENOMIC DNA]</scope>
</reference>
<dbReference type="PROSITE" id="PS51135">
    <property type="entry name" value="CIDE_N"/>
    <property type="match status" value="1"/>
</dbReference>
<dbReference type="SMART" id="SM00266">
    <property type="entry name" value="CAD"/>
    <property type="match status" value="1"/>
</dbReference>
<dbReference type="Pfam" id="PF09033">
    <property type="entry name" value="DFF-C"/>
    <property type="match status" value="1"/>
</dbReference>
<dbReference type="GO" id="GO:0006309">
    <property type="term" value="P:apoptotic DNA fragmentation"/>
    <property type="evidence" value="ECO:0007669"/>
    <property type="project" value="InterPro"/>
</dbReference>
<comment type="function">
    <text evidence="6">Inhibitor of the caspase-activated DNase (DFF40).</text>
</comment>
<dbReference type="OrthoDB" id="6475906at2759"/>
<dbReference type="CTD" id="1676"/>
<evidence type="ECO:0000313" key="15">
    <source>
        <dbReference type="Proteomes" id="UP000314987"/>
    </source>
</evidence>
<dbReference type="GO" id="GO:0000785">
    <property type="term" value="C:chromatin"/>
    <property type="evidence" value="ECO:0007669"/>
    <property type="project" value="Ensembl"/>
</dbReference>
<evidence type="ECO:0000256" key="9">
    <source>
        <dbReference type="ARBA" id="ARBA00082309"/>
    </source>
</evidence>
<name>A0A4X2MC84_VOMUR</name>
<keyword evidence="5" id="KW-0007">Acetylation</keyword>
<keyword evidence="15" id="KW-1185">Reference proteome</keyword>
<evidence type="ECO:0000256" key="4">
    <source>
        <dbReference type="ARBA" id="ARBA00022703"/>
    </source>
</evidence>
<organism evidence="14 15">
    <name type="scientific">Vombatus ursinus</name>
    <name type="common">Common wombat</name>
    <dbReference type="NCBI Taxonomy" id="29139"/>
    <lineage>
        <taxon>Eukaryota</taxon>
        <taxon>Metazoa</taxon>
        <taxon>Chordata</taxon>
        <taxon>Craniata</taxon>
        <taxon>Vertebrata</taxon>
        <taxon>Euteleostomi</taxon>
        <taxon>Mammalia</taxon>
        <taxon>Metatheria</taxon>
        <taxon>Diprotodontia</taxon>
        <taxon>Vombatidae</taxon>
        <taxon>Vombatus</taxon>
    </lineage>
</organism>
<dbReference type="PANTHER" id="PTHR12306">
    <property type="entry name" value="CELL DEATH ACTIVATOR CIDE"/>
    <property type="match status" value="1"/>
</dbReference>
<dbReference type="InterPro" id="IPR027296">
    <property type="entry name" value="DFF-C"/>
</dbReference>
<dbReference type="FunFam" id="3.10.20.10:FF:000007">
    <property type="entry name" value="DNA fragmentation factor subunit alpha"/>
    <property type="match status" value="1"/>
</dbReference>
<keyword evidence="3" id="KW-0597">Phosphoprotein</keyword>
<protein>
    <recommendedName>
        <fullName evidence="8">DNA fragmentation factor subunit alpha</fullName>
    </recommendedName>
    <alternativeName>
        <fullName evidence="9">DNA fragmentation factor 45 kDa subunit</fullName>
    </alternativeName>
    <alternativeName>
        <fullName evidence="10">Inhibitor of CAD</fullName>
    </alternativeName>
</protein>
<evidence type="ECO:0000256" key="1">
    <source>
        <dbReference type="ARBA" id="ARBA00004496"/>
    </source>
</evidence>
<dbReference type="InterPro" id="IPR017299">
    <property type="entry name" value="DFF45"/>
</dbReference>
<gene>
    <name evidence="14" type="primary">DFFA</name>
</gene>
<dbReference type="Proteomes" id="UP000314987">
    <property type="component" value="Unassembled WGS sequence"/>
</dbReference>
<dbReference type="GeneTree" id="ENSGT00390000018596"/>
<dbReference type="Gene3D" id="1.10.1490.10">
    <property type="entry name" value="C-terminal domain of DFF45/ICAD (DFF-C domain)"/>
    <property type="match status" value="2"/>
</dbReference>
<dbReference type="GO" id="GO:0043065">
    <property type="term" value="P:positive regulation of apoptotic process"/>
    <property type="evidence" value="ECO:0007669"/>
    <property type="project" value="Ensembl"/>
</dbReference>
<dbReference type="STRING" id="29139.ENSVURP00010031472"/>
<evidence type="ECO:0000256" key="11">
    <source>
        <dbReference type="PROSITE-ProRule" id="PRU00447"/>
    </source>
</evidence>
<dbReference type="PIRSF" id="PIRSF037865">
    <property type="entry name" value="DFF_alpha"/>
    <property type="match status" value="1"/>
</dbReference>
<evidence type="ECO:0000256" key="6">
    <source>
        <dbReference type="ARBA" id="ARBA00059184"/>
    </source>
</evidence>
<dbReference type="SUPFAM" id="SSF81783">
    <property type="entry name" value="C-terminal domain of DFF45/ICAD (DFF-C domain)"/>
    <property type="match status" value="1"/>
</dbReference>
<feature type="coiled-coil region" evidence="12">
    <location>
        <begin position="163"/>
        <end position="197"/>
    </location>
</feature>
<comment type="subcellular location">
    <subcellularLocation>
        <location evidence="1">Cytoplasm</location>
    </subcellularLocation>
</comment>
<dbReference type="RefSeq" id="XP_027699596.1">
    <property type="nucleotide sequence ID" value="XM_027843795.1"/>
</dbReference>
<feature type="domain" description="CIDE-N" evidence="13">
    <location>
        <begin position="10"/>
        <end position="89"/>
    </location>
</feature>
<keyword evidence="4 11" id="KW-0053">Apoptosis</keyword>
<keyword evidence="12" id="KW-0175">Coiled coil</keyword>
<evidence type="ECO:0000256" key="7">
    <source>
        <dbReference type="ARBA" id="ARBA00066125"/>
    </source>
</evidence>
<evidence type="ECO:0000256" key="5">
    <source>
        <dbReference type="ARBA" id="ARBA00022990"/>
    </source>
</evidence>
<evidence type="ECO:0000256" key="12">
    <source>
        <dbReference type="SAM" id="Coils"/>
    </source>
</evidence>
<keyword evidence="2" id="KW-0963">Cytoplasm</keyword>
<proteinExistence type="predicted"/>
<dbReference type="GO" id="GO:0070242">
    <property type="term" value="P:thymocyte apoptotic process"/>
    <property type="evidence" value="ECO:0007669"/>
    <property type="project" value="Ensembl"/>
</dbReference>
<reference evidence="14" key="2">
    <citation type="submission" date="2025-08" db="UniProtKB">
        <authorList>
            <consortium name="Ensembl"/>
        </authorList>
    </citation>
    <scope>IDENTIFICATION</scope>
</reference>
<evidence type="ECO:0000256" key="2">
    <source>
        <dbReference type="ARBA" id="ARBA00022490"/>
    </source>
</evidence>
<dbReference type="GO" id="GO:0019904">
    <property type="term" value="F:protein domain specific binding"/>
    <property type="evidence" value="ECO:0007669"/>
    <property type="project" value="Ensembl"/>
</dbReference>
<evidence type="ECO:0000259" key="13">
    <source>
        <dbReference type="PROSITE" id="PS51135"/>
    </source>
</evidence>
<dbReference type="GeneID" id="114029394"/>
<dbReference type="Ensembl" id="ENSVURT00010035849.1">
    <property type="protein sequence ID" value="ENSVURP00010031472.1"/>
    <property type="gene ID" value="ENSVURG00010024068.1"/>
</dbReference>
<dbReference type="OMA" id="NWDIRKT"/>
<dbReference type="PANTHER" id="PTHR12306:SF16">
    <property type="entry name" value="DNAATION FACTOR SUBUNIT ALPHA"/>
    <property type="match status" value="1"/>
</dbReference>
<dbReference type="GO" id="GO:0005634">
    <property type="term" value="C:nucleus"/>
    <property type="evidence" value="ECO:0007669"/>
    <property type="project" value="Ensembl"/>
</dbReference>
<evidence type="ECO:0000256" key="10">
    <source>
        <dbReference type="ARBA" id="ARBA00083002"/>
    </source>
</evidence>
<dbReference type="GO" id="GO:1902511">
    <property type="term" value="P:negative regulation of apoptotic DNA fragmentation"/>
    <property type="evidence" value="ECO:0007669"/>
    <property type="project" value="Ensembl"/>
</dbReference>